<proteinExistence type="predicted"/>
<dbReference type="Proteomes" id="UP000887159">
    <property type="component" value="Unassembled WGS sequence"/>
</dbReference>
<dbReference type="AlphaFoldDB" id="A0A8X6W551"/>
<evidence type="ECO:0000313" key="2">
    <source>
        <dbReference type="Proteomes" id="UP000887159"/>
    </source>
</evidence>
<reference evidence="1" key="1">
    <citation type="submission" date="2020-08" db="EMBL/GenBank/DDBJ databases">
        <title>Multicomponent nature underlies the extraordinary mechanical properties of spider dragline silk.</title>
        <authorList>
            <person name="Kono N."/>
            <person name="Nakamura H."/>
            <person name="Mori M."/>
            <person name="Yoshida Y."/>
            <person name="Ohtoshi R."/>
            <person name="Malay A.D."/>
            <person name="Moran D.A.P."/>
            <person name="Tomita M."/>
            <person name="Numata K."/>
            <person name="Arakawa K."/>
        </authorList>
    </citation>
    <scope>NUCLEOTIDE SEQUENCE</scope>
</reference>
<dbReference type="EMBL" id="BMAU01021384">
    <property type="protein sequence ID" value="GFY28408.1"/>
    <property type="molecule type" value="Genomic_DNA"/>
</dbReference>
<keyword evidence="2" id="KW-1185">Reference proteome</keyword>
<evidence type="ECO:0000313" key="1">
    <source>
        <dbReference type="EMBL" id="GFY28408.1"/>
    </source>
</evidence>
<accession>A0A8X6W551</accession>
<sequence length="80" mass="9238">MHTTRTEELRASAESTCIDLLYSADLQWGQDSNPRHSVHKKVRDHNHLATPVTSKIQSKFLELLGDEDRKKIIDRIMPVK</sequence>
<protein>
    <submittedName>
        <fullName evidence="1">Uncharacterized protein</fullName>
    </submittedName>
</protein>
<name>A0A8X6W551_TRICX</name>
<organism evidence="1 2">
    <name type="scientific">Trichonephila clavipes</name>
    <name type="common">Golden silk orbweaver</name>
    <name type="synonym">Nephila clavipes</name>
    <dbReference type="NCBI Taxonomy" id="2585209"/>
    <lineage>
        <taxon>Eukaryota</taxon>
        <taxon>Metazoa</taxon>
        <taxon>Ecdysozoa</taxon>
        <taxon>Arthropoda</taxon>
        <taxon>Chelicerata</taxon>
        <taxon>Arachnida</taxon>
        <taxon>Araneae</taxon>
        <taxon>Araneomorphae</taxon>
        <taxon>Entelegynae</taxon>
        <taxon>Araneoidea</taxon>
        <taxon>Nephilidae</taxon>
        <taxon>Trichonephila</taxon>
    </lineage>
</organism>
<comment type="caution">
    <text evidence="1">The sequence shown here is derived from an EMBL/GenBank/DDBJ whole genome shotgun (WGS) entry which is preliminary data.</text>
</comment>
<gene>
    <name evidence="1" type="ORF">TNCV_1970631</name>
</gene>